<feature type="compositionally biased region" description="Basic and acidic residues" evidence="1">
    <location>
        <begin position="209"/>
        <end position="229"/>
    </location>
</feature>
<protein>
    <submittedName>
        <fullName evidence="3">Uncharacterized protein LOC111111006</fullName>
    </submittedName>
</protein>
<dbReference type="GeneID" id="111111006"/>
<dbReference type="Proteomes" id="UP000694844">
    <property type="component" value="Chromosome 9"/>
</dbReference>
<dbReference type="KEGG" id="cvn:111111006"/>
<proteinExistence type="predicted"/>
<name>A0A8B8BJH3_CRAVI</name>
<gene>
    <name evidence="3" type="primary">LOC111111006</name>
</gene>
<evidence type="ECO:0000256" key="1">
    <source>
        <dbReference type="SAM" id="MobiDB-lite"/>
    </source>
</evidence>
<sequence>MDFCNFAKVIIARYTKDKNALTLWEKKQKNEDVTQILFNSNCRNSNDLRYNIYNQIMYRFPKMHVSPSIFYKRLPRLQSYVTEAKYYKANNKNGERKKFVEYFSLQNWANLTNTAKQSHSLLNCGACMYDLHSMSSLHLSHAKEMKDAVIKCQEMTESFLSTSNVTTLTGAKNVAKTMVSMINPIFEEKTGQDFKTAIAQSLNLTPKVPYEEKRKQTKEKLQTSNEKMKTTLSQDDSDVSYFLSSGKSYNQYERDRMAVGFTTREESAVTSRKRADKEENSEIKKKKHWGSFDSYNINEDLLQNELDKMSSNTPINWTRLAKKICLTKRDNTYPLNAGQVLKHFTISRGINLTKFSNSTDYLRRVRRSKKKIGYRLSVPTPRSSKVLKTIIKRNIQNKNFYIGEEIAPKLYKTNYINNDGDLQEKVNEIHGRKIPLKTIITNEIQRLQKGGVVRCTNYKEMTSDELKHHCNTIFASDLFQQQNTREVLQQKENEWKIKMWHDHSDILNHSYVSFMSCFLYDPLNFLTEEEFRKKYPEKNIDVQSFVEKPQLYIFGLSGSSDKDQLTYILPRIKDLQDIMKAHLNIKPILRVFTGDNPARQFESGQQRGGKYSCVCGVPATEHSNFICCYNTETQTLEERRKLVVSGNAWHKMKTGTVNPFQNLRKEEIIAELESRSIWPEVETKSEVQEKLASVLHGVVRPPALCCEDPTRTVKDLNIDDYEVLACEPLHDLTNVIQNLIQELPHHVPDDTKQEFQAFSETTIGQKNQIKGSDARLYAVKLAKFTSQKFEEGKVEENILDLVNALVDIITVCYSNHTARSQKQLLRLYNQCFLFGILCKIVVGNPKKLTSRKFYGNHFHSITVHVPETARLFNLKSIIPEQEERSFGTLRRISENTTNRQSKYIVDNAVLRYNFQTLKNDPTETISKQNSTISKQAKLLPARKPTTLTMQLIQRYPSLVQSHFQRIADYIILGEDVWWCVDSQKMVFHDGPGDEDNRSLGPHLRHFRSASLKQERQRIQEIWERCVEVYAKGQLLLPLKGLKTYKDGKVVYIYPNTEDAGMEISFPTDCTRTGDTQEFGTGSSRDEALAEEQPSMPDCPQQLSLMEKYPRENSGFTAIVGKQMPLTADLRQESAKKVPIGPQNDDMEREQKDEKSCEYAENLSIPKNRNNKDVTCSNPKDFPKKRCRRQLFPHNTKREKNLECGSLLSETNTSSKHSTADLVQILLGECVEVADFKKYRRLKDTDKFFCESYEQSLAKIQTKISKKHRELTNELKLNTSNRDLRTKLSFAEILLKHWGIYLF</sequence>
<evidence type="ECO:0000313" key="3">
    <source>
        <dbReference type="RefSeq" id="XP_022303438.1"/>
    </source>
</evidence>
<feature type="region of interest" description="Disordered" evidence="1">
    <location>
        <begin position="263"/>
        <end position="282"/>
    </location>
</feature>
<evidence type="ECO:0000313" key="2">
    <source>
        <dbReference type="Proteomes" id="UP000694844"/>
    </source>
</evidence>
<dbReference type="OrthoDB" id="5986221at2759"/>
<feature type="region of interest" description="Disordered" evidence="1">
    <location>
        <begin position="209"/>
        <end position="232"/>
    </location>
</feature>
<dbReference type="RefSeq" id="XP_022303438.1">
    <property type="nucleotide sequence ID" value="XM_022447730.1"/>
</dbReference>
<reference evidence="3" key="1">
    <citation type="submission" date="2025-08" db="UniProtKB">
        <authorList>
            <consortium name="RefSeq"/>
        </authorList>
    </citation>
    <scope>IDENTIFICATION</scope>
    <source>
        <tissue evidence="3">Whole sample</tissue>
    </source>
</reference>
<accession>A0A8B8BJH3</accession>
<organism evidence="2 3">
    <name type="scientific">Crassostrea virginica</name>
    <name type="common">Eastern oyster</name>
    <dbReference type="NCBI Taxonomy" id="6565"/>
    <lineage>
        <taxon>Eukaryota</taxon>
        <taxon>Metazoa</taxon>
        <taxon>Spiralia</taxon>
        <taxon>Lophotrochozoa</taxon>
        <taxon>Mollusca</taxon>
        <taxon>Bivalvia</taxon>
        <taxon>Autobranchia</taxon>
        <taxon>Pteriomorphia</taxon>
        <taxon>Ostreida</taxon>
        <taxon>Ostreoidea</taxon>
        <taxon>Ostreidae</taxon>
        <taxon>Crassostrea</taxon>
    </lineage>
</organism>
<keyword evidence="2" id="KW-1185">Reference proteome</keyword>